<keyword evidence="3" id="KW-1185">Reference proteome</keyword>
<dbReference type="GeneID" id="78342764"/>
<dbReference type="RefSeq" id="WP_141413095.1">
    <property type="nucleotide sequence ID" value="NZ_AP019735.1"/>
</dbReference>
<sequence>MEKLVLSACIVLCAGSVSARNAGIYCFFADGANPVYEVENLRIAIGVDGGNPCRVVANKFCDRTSDASDFMGIGFRSWKFARGAAFFK</sequence>
<reference evidence="3" key="1">
    <citation type="submission" date="2019-06" db="EMBL/GenBank/DDBJ databases">
        <title>Alistipes onderdonkii subsp. vulgaris subsp. nov., Alistipes dispar sp. nov. and Alistipes communis sp. nov., isolated from human faeces, and creation of Alistipes onderdonkii subsp. onderdonkii subsp. nov.</title>
        <authorList>
            <person name="Sakamoto M."/>
            <person name="Ikeyama N."/>
            <person name="Ogata Y."/>
            <person name="Suda W."/>
            <person name="Iino T."/>
            <person name="Hattori M."/>
            <person name="Ohkuma M."/>
        </authorList>
    </citation>
    <scope>NUCLEOTIDE SEQUENCE [LARGE SCALE GENOMIC DNA]</scope>
    <source>
        <strain evidence="3">5CBH24</strain>
    </source>
</reference>
<feature type="chain" id="PRO_5021198824" evidence="1">
    <location>
        <begin position="20"/>
        <end position="88"/>
    </location>
</feature>
<accession>A0A4Y1WWB8</accession>
<organism evidence="2 3">
    <name type="scientific">Alistipes communis</name>
    <dbReference type="NCBI Taxonomy" id="2585118"/>
    <lineage>
        <taxon>Bacteria</taxon>
        <taxon>Pseudomonadati</taxon>
        <taxon>Bacteroidota</taxon>
        <taxon>Bacteroidia</taxon>
        <taxon>Bacteroidales</taxon>
        <taxon>Rikenellaceae</taxon>
        <taxon>Alistipes</taxon>
    </lineage>
</organism>
<dbReference type="AlphaFoldDB" id="A0A4Y1WWB8"/>
<protein>
    <submittedName>
        <fullName evidence="2">Uncharacterized protein</fullName>
    </submittedName>
</protein>
<dbReference type="Proteomes" id="UP000318946">
    <property type="component" value="Chromosome"/>
</dbReference>
<feature type="signal peptide" evidence="1">
    <location>
        <begin position="1"/>
        <end position="19"/>
    </location>
</feature>
<dbReference type="KEGG" id="acou:A5CBH24_20470"/>
<gene>
    <name evidence="2" type="ORF">A5CBH24_20470</name>
</gene>
<evidence type="ECO:0000313" key="2">
    <source>
        <dbReference type="EMBL" id="BBL04734.1"/>
    </source>
</evidence>
<name>A0A4Y1WWB8_9BACT</name>
<evidence type="ECO:0000256" key="1">
    <source>
        <dbReference type="SAM" id="SignalP"/>
    </source>
</evidence>
<evidence type="ECO:0000313" key="3">
    <source>
        <dbReference type="Proteomes" id="UP000318946"/>
    </source>
</evidence>
<keyword evidence="1" id="KW-0732">Signal</keyword>
<dbReference type="EMBL" id="AP019735">
    <property type="protein sequence ID" value="BBL04734.1"/>
    <property type="molecule type" value="Genomic_DNA"/>
</dbReference>
<proteinExistence type="predicted"/>